<feature type="compositionally biased region" description="Polar residues" evidence="1">
    <location>
        <begin position="90"/>
        <end position="100"/>
    </location>
</feature>
<sequence length="312" mass="32609">MRFTKRFAVIACLMAATSLLLFSCAEGAEVKSSLSNSSVESTSSEDAVVSQQADSSIQSEPDGSMPSSQETPSSDTAQPSSNLVKPATSKAETPVSSGITSPKKDYTSSVVSSKATSSRAASSKGVSSAAASSKPSSSKAASSSEPVSSTPSSDTSGYGPRISDDPSKSSDTSFLAAVEDDILSQLNSLRQSKGLNPLKKSSALAAGARIRAKEMYDYNYFAHSRPDGASWDTVFKVDIKLTGYSRLGENLVKMIGSSPDATAIMNLWINSPGHYANMVTPEYTHVGIGVFYGTVTGQGKTLYAVQEFGTFN</sequence>
<proteinExistence type="predicted"/>
<keyword evidence="5" id="KW-1185">Reference proteome</keyword>
<name>A0A1H0G1X4_9FIRM</name>
<feature type="compositionally biased region" description="Polar residues" evidence="1">
    <location>
        <begin position="51"/>
        <end position="83"/>
    </location>
</feature>
<feature type="domain" description="SCP" evidence="3">
    <location>
        <begin position="184"/>
        <end position="307"/>
    </location>
</feature>
<evidence type="ECO:0000313" key="4">
    <source>
        <dbReference type="EMBL" id="SDO00860.1"/>
    </source>
</evidence>
<dbReference type="InterPro" id="IPR035940">
    <property type="entry name" value="CAP_sf"/>
</dbReference>
<evidence type="ECO:0000256" key="1">
    <source>
        <dbReference type="SAM" id="MobiDB-lite"/>
    </source>
</evidence>
<organism evidence="4 5">
    <name type="scientific">Acetanaerobacterium elongatum</name>
    <dbReference type="NCBI Taxonomy" id="258515"/>
    <lineage>
        <taxon>Bacteria</taxon>
        <taxon>Bacillati</taxon>
        <taxon>Bacillota</taxon>
        <taxon>Clostridia</taxon>
        <taxon>Eubacteriales</taxon>
        <taxon>Oscillospiraceae</taxon>
        <taxon>Acetanaerobacterium</taxon>
    </lineage>
</organism>
<gene>
    <name evidence="4" type="ORF">SAMN05192585_14614</name>
</gene>
<dbReference type="Pfam" id="PF00188">
    <property type="entry name" value="CAP"/>
    <property type="match status" value="1"/>
</dbReference>
<protein>
    <submittedName>
        <fullName evidence="4">Uncharacterized conserved protein YkwD, contains CAP (CSP/antigen 5/PR1) domain</fullName>
    </submittedName>
</protein>
<dbReference type="Proteomes" id="UP000199182">
    <property type="component" value="Unassembled WGS sequence"/>
</dbReference>
<dbReference type="CDD" id="cd05379">
    <property type="entry name" value="CAP_bacterial"/>
    <property type="match status" value="1"/>
</dbReference>
<dbReference type="PROSITE" id="PS51257">
    <property type="entry name" value="PROKAR_LIPOPROTEIN"/>
    <property type="match status" value="1"/>
</dbReference>
<dbReference type="PANTHER" id="PTHR31157">
    <property type="entry name" value="SCP DOMAIN-CONTAINING PROTEIN"/>
    <property type="match status" value="1"/>
</dbReference>
<reference evidence="4 5" key="1">
    <citation type="submission" date="2016-10" db="EMBL/GenBank/DDBJ databases">
        <authorList>
            <person name="de Groot N.N."/>
        </authorList>
    </citation>
    <scope>NUCLEOTIDE SEQUENCE [LARGE SCALE GENOMIC DNA]</scope>
    <source>
        <strain evidence="4 5">CGMCC 1.5012</strain>
    </source>
</reference>
<dbReference type="STRING" id="258515.SAMN05192585_14614"/>
<keyword evidence="2" id="KW-0732">Signal</keyword>
<dbReference type="SUPFAM" id="SSF55797">
    <property type="entry name" value="PR-1-like"/>
    <property type="match status" value="1"/>
</dbReference>
<feature type="compositionally biased region" description="Low complexity" evidence="1">
    <location>
        <begin position="107"/>
        <end position="156"/>
    </location>
</feature>
<evidence type="ECO:0000313" key="5">
    <source>
        <dbReference type="Proteomes" id="UP000199182"/>
    </source>
</evidence>
<feature type="region of interest" description="Disordered" evidence="1">
    <location>
        <begin position="34"/>
        <end position="171"/>
    </location>
</feature>
<dbReference type="AlphaFoldDB" id="A0A1H0G1X4"/>
<dbReference type="PANTHER" id="PTHR31157:SF1">
    <property type="entry name" value="SCP DOMAIN-CONTAINING PROTEIN"/>
    <property type="match status" value="1"/>
</dbReference>
<accession>A0A1H0G1X4</accession>
<dbReference type="RefSeq" id="WP_162840442.1">
    <property type="nucleotide sequence ID" value="NZ_FNID01000046.1"/>
</dbReference>
<feature type="chain" id="PRO_5011655797" evidence="2">
    <location>
        <begin position="28"/>
        <end position="312"/>
    </location>
</feature>
<dbReference type="InterPro" id="IPR014044">
    <property type="entry name" value="CAP_dom"/>
</dbReference>
<dbReference type="EMBL" id="FNID01000046">
    <property type="protein sequence ID" value="SDO00860.1"/>
    <property type="molecule type" value="Genomic_DNA"/>
</dbReference>
<feature type="signal peptide" evidence="2">
    <location>
        <begin position="1"/>
        <end position="27"/>
    </location>
</feature>
<evidence type="ECO:0000256" key="2">
    <source>
        <dbReference type="SAM" id="SignalP"/>
    </source>
</evidence>
<evidence type="ECO:0000259" key="3">
    <source>
        <dbReference type="Pfam" id="PF00188"/>
    </source>
</evidence>
<dbReference type="Gene3D" id="3.40.33.10">
    <property type="entry name" value="CAP"/>
    <property type="match status" value="1"/>
</dbReference>
<feature type="compositionally biased region" description="Low complexity" evidence="1">
    <location>
        <begin position="34"/>
        <end position="50"/>
    </location>
</feature>